<evidence type="ECO:0000259" key="2">
    <source>
        <dbReference type="PROSITE" id="PS50846"/>
    </source>
</evidence>
<reference evidence="4" key="1">
    <citation type="submission" date="2018-05" db="EMBL/GenBank/DDBJ databases">
        <title>Complete Genome Sequence of Methylobacterium sp. 17SD2-17.</title>
        <authorList>
            <person name="Srinivasan S."/>
        </authorList>
    </citation>
    <scope>NUCLEOTIDE SEQUENCE [LARGE SCALE GENOMIC DNA]</scope>
    <source>
        <strain evidence="4">17SD2-17</strain>
    </source>
</reference>
<organism evidence="3 4">
    <name type="scientific">Methylobacterium durans</name>
    <dbReference type="NCBI Taxonomy" id="2202825"/>
    <lineage>
        <taxon>Bacteria</taxon>
        <taxon>Pseudomonadati</taxon>
        <taxon>Pseudomonadota</taxon>
        <taxon>Alphaproteobacteria</taxon>
        <taxon>Hyphomicrobiales</taxon>
        <taxon>Methylobacteriaceae</taxon>
        <taxon>Methylobacterium</taxon>
    </lineage>
</organism>
<evidence type="ECO:0000313" key="3">
    <source>
        <dbReference type="EMBL" id="AWN42609.1"/>
    </source>
</evidence>
<dbReference type="Proteomes" id="UP000245926">
    <property type="component" value="Chromosome"/>
</dbReference>
<protein>
    <recommendedName>
        <fullName evidence="2">HMA domain-containing protein</fullName>
    </recommendedName>
</protein>
<evidence type="ECO:0000313" key="4">
    <source>
        <dbReference type="Proteomes" id="UP000245926"/>
    </source>
</evidence>
<dbReference type="InterPro" id="IPR017969">
    <property type="entry name" value="Heavy-metal-associated_CS"/>
</dbReference>
<sequence length="115" mass="12168">MTDPLRQGAVAVLAVAATFGSVGRPWAVEDPPALSRRASELKVATIPIEGMACLSCAASIKRTVRKVDGVSDAEIDFVRRSLRVTYASGRALLLSRVKTAIDGLGYKAGTPVLER</sequence>
<dbReference type="Pfam" id="PF00403">
    <property type="entry name" value="HMA"/>
    <property type="match status" value="1"/>
</dbReference>
<dbReference type="PROSITE" id="PS50846">
    <property type="entry name" value="HMA_2"/>
    <property type="match status" value="1"/>
</dbReference>
<dbReference type="PROSITE" id="PS01047">
    <property type="entry name" value="HMA_1"/>
    <property type="match status" value="1"/>
</dbReference>
<dbReference type="Gene3D" id="3.30.70.100">
    <property type="match status" value="1"/>
</dbReference>
<dbReference type="InterPro" id="IPR036163">
    <property type="entry name" value="HMA_dom_sf"/>
</dbReference>
<keyword evidence="1" id="KW-0479">Metal-binding</keyword>
<dbReference type="RefSeq" id="WP_109892661.1">
    <property type="nucleotide sequence ID" value="NZ_CP029550.1"/>
</dbReference>
<feature type="domain" description="HMA" evidence="2">
    <location>
        <begin position="42"/>
        <end position="109"/>
    </location>
</feature>
<name>A0A2U8W9C9_9HYPH</name>
<proteinExistence type="predicted"/>
<dbReference type="KEGG" id="mets:DK389_21515"/>
<evidence type="ECO:0000256" key="1">
    <source>
        <dbReference type="ARBA" id="ARBA00022723"/>
    </source>
</evidence>
<dbReference type="SUPFAM" id="SSF55008">
    <property type="entry name" value="HMA, heavy metal-associated domain"/>
    <property type="match status" value="1"/>
</dbReference>
<dbReference type="CDD" id="cd00371">
    <property type="entry name" value="HMA"/>
    <property type="match status" value="1"/>
</dbReference>
<dbReference type="OrthoDB" id="7205933at2"/>
<dbReference type="AlphaFoldDB" id="A0A2U8W9C9"/>
<dbReference type="InterPro" id="IPR006121">
    <property type="entry name" value="HMA_dom"/>
</dbReference>
<gene>
    <name evidence="3" type="ORF">DK389_21515</name>
</gene>
<dbReference type="EMBL" id="CP029550">
    <property type="protein sequence ID" value="AWN42609.1"/>
    <property type="molecule type" value="Genomic_DNA"/>
</dbReference>
<accession>A0A2U8W9C9</accession>
<keyword evidence="4" id="KW-1185">Reference proteome</keyword>
<dbReference type="GO" id="GO:0046872">
    <property type="term" value="F:metal ion binding"/>
    <property type="evidence" value="ECO:0007669"/>
    <property type="project" value="UniProtKB-KW"/>
</dbReference>